<dbReference type="EMBL" id="JANBVO010000237">
    <property type="protein sequence ID" value="KAJ9129322.1"/>
    <property type="molecule type" value="Genomic_DNA"/>
</dbReference>
<evidence type="ECO:0000313" key="2">
    <source>
        <dbReference type="Proteomes" id="UP001174694"/>
    </source>
</evidence>
<dbReference type="Proteomes" id="UP001174694">
    <property type="component" value="Unassembled WGS sequence"/>
</dbReference>
<gene>
    <name evidence="1" type="ORF">NKR23_g12562</name>
</gene>
<name>A0AA38VF81_9PEZI</name>
<dbReference type="AlphaFoldDB" id="A0AA38VF81"/>
<sequence length="89" mass="10178">MWSKIKGQAATRLPSVVTQPIKHRYIIGRRASLAPMVARRLRDLSVLQLLGDVCSCHLFARYTVLYLFMSPRGRTLFRHGDVTRIGTDH</sequence>
<comment type="caution">
    <text evidence="1">The sequence shown here is derived from an EMBL/GenBank/DDBJ whole genome shotgun (WGS) entry which is preliminary data.</text>
</comment>
<evidence type="ECO:0000313" key="1">
    <source>
        <dbReference type="EMBL" id="KAJ9129322.1"/>
    </source>
</evidence>
<accession>A0AA38VF81</accession>
<proteinExistence type="predicted"/>
<protein>
    <submittedName>
        <fullName evidence="1">Uncharacterized protein</fullName>
    </submittedName>
</protein>
<keyword evidence="2" id="KW-1185">Reference proteome</keyword>
<reference evidence="1" key="1">
    <citation type="submission" date="2022-07" db="EMBL/GenBank/DDBJ databases">
        <title>Fungi with potential for degradation of polypropylene.</title>
        <authorList>
            <person name="Gostincar C."/>
        </authorList>
    </citation>
    <scope>NUCLEOTIDE SEQUENCE</scope>
    <source>
        <strain evidence="1">EXF-13308</strain>
    </source>
</reference>
<organism evidence="1 2">
    <name type="scientific">Pleurostoma richardsiae</name>
    <dbReference type="NCBI Taxonomy" id="41990"/>
    <lineage>
        <taxon>Eukaryota</taxon>
        <taxon>Fungi</taxon>
        <taxon>Dikarya</taxon>
        <taxon>Ascomycota</taxon>
        <taxon>Pezizomycotina</taxon>
        <taxon>Sordariomycetes</taxon>
        <taxon>Sordariomycetidae</taxon>
        <taxon>Calosphaeriales</taxon>
        <taxon>Pleurostomataceae</taxon>
        <taxon>Pleurostoma</taxon>
    </lineage>
</organism>